<geneLocation type="plastid" evidence="1"/>
<reference evidence="1" key="1">
    <citation type="journal article" date="2019" name="Mol. Phylogenet. Evol.">
        <title>Morphological evolution and classification of the red algal order Ceramiales inferred using plastid phylogenomics.</title>
        <authorList>
            <person name="Diaz-Tapia P."/>
            <person name="Pasella M.M."/>
            <person name="Verbruggen H."/>
            <person name="Maggs C.A."/>
        </authorList>
    </citation>
    <scope>NUCLEOTIDE SEQUENCE</scope>
    <source>
        <strain evidence="1">PD2933</strain>
    </source>
</reference>
<keyword evidence="1" id="KW-0934">Plastid</keyword>
<dbReference type="InterPro" id="IPR002800">
    <property type="entry name" value="Rv2949c-like"/>
</dbReference>
<dbReference type="SUPFAM" id="SSF64288">
    <property type="entry name" value="Chorismate lyase-like"/>
    <property type="match status" value="1"/>
</dbReference>
<dbReference type="AlphaFoldDB" id="A0A4D6WLC5"/>
<gene>
    <name evidence="1" type="primary">ycf21</name>
</gene>
<dbReference type="Gene3D" id="3.40.1410.10">
    <property type="entry name" value="Chorismate lyase-like"/>
    <property type="match status" value="1"/>
</dbReference>
<dbReference type="EMBL" id="MK814609">
    <property type="protein sequence ID" value="QCI04256.1"/>
    <property type="molecule type" value="Genomic_DNA"/>
</dbReference>
<dbReference type="Pfam" id="PF01947">
    <property type="entry name" value="Rv2949c-like"/>
    <property type="match status" value="1"/>
</dbReference>
<proteinExistence type="predicted"/>
<organism evidence="1">
    <name type="scientific">Anotrichium furcellatum</name>
    <dbReference type="NCBI Taxonomy" id="41999"/>
    <lineage>
        <taxon>Eukaryota</taxon>
        <taxon>Rhodophyta</taxon>
        <taxon>Florideophyceae</taxon>
        <taxon>Rhodymeniophycidae</taxon>
        <taxon>Ceramiales</taxon>
        <taxon>Ceramiaceae</taxon>
        <taxon>Anotrichium</taxon>
    </lineage>
</organism>
<evidence type="ECO:0000313" key="1">
    <source>
        <dbReference type="EMBL" id="QCI04256.1"/>
    </source>
</evidence>
<protein>
    <recommendedName>
        <fullName evidence="2">Ycf21</fullName>
    </recommendedName>
</protein>
<reference evidence="1" key="2">
    <citation type="submission" date="2019-04" db="EMBL/GenBank/DDBJ databases">
        <authorList>
            <person name="Pasella M."/>
        </authorList>
    </citation>
    <scope>NUCLEOTIDE SEQUENCE</scope>
    <source>
        <strain evidence="1">PD2933</strain>
    </source>
</reference>
<sequence>MLINIHKDYNFFIPIKWYIILMNEGSFTQNLQYLIGNRIRVNIKQKIRKDLIENQIKNLRYIWLENYIYTKLMYAKSLWKLITYNQAYKDIHINQPIGKLFTKSQTDIYKNIAEIYYGYSIYLEKKFDIGKAIWGRKYILCYNNHAYAIVQEFFSPHIIDFF</sequence>
<evidence type="ECO:0008006" key="2">
    <source>
        <dbReference type="Google" id="ProtNLM"/>
    </source>
</evidence>
<name>A0A4D6WLC5_9FLOR</name>
<dbReference type="InterPro" id="IPR028978">
    <property type="entry name" value="Chorismate_lyase_/UTRA_dom_sf"/>
</dbReference>
<accession>A0A4D6WLC5</accession>